<feature type="domain" description="Nudix hydrolase" evidence="3">
    <location>
        <begin position="56"/>
        <end position="193"/>
    </location>
</feature>
<name>A0AA42J100_9FIRM</name>
<dbReference type="PROSITE" id="PS51462">
    <property type="entry name" value="NUDIX"/>
    <property type="match status" value="1"/>
</dbReference>
<dbReference type="Gene3D" id="3.90.79.10">
    <property type="entry name" value="Nucleoside Triphosphate Pyrophosphohydrolase"/>
    <property type="match status" value="1"/>
</dbReference>
<evidence type="ECO:0000256" key="2">
    <source>
        <dbReference type="ARBA" id="ARBA00022801"/>
    </source>
</evidence>
<accession>A0AA42J100</accession>
<dbReference type="AlphaFoldDB" id="A0AA42J100"/>
<dbReference type="GO" id="GO:0019693">
    <property type="term" value="P:ribose phosphate metabolic process"/>
    <property type="evidence" value="ECO:0007669"/>
    <property type="project" value="TreeGrafter"/>
</dbReference>
<evidence type="ECO:0000259" key="3">
    <source>
        <dbReference type="PROSITE" id="PS51462"/>
    </source>
</evidence>
<dbReference type="GO" id="GO:0006753">
    <property type="term" value="P:nucleoside phosphate metabolic process"/>
    <property type="evidence" value="ECO:0007669"/>
    <property type="project" value="TreeGrafter"/>
</dbReference>
<evidence type="ECO:0000313" key="5">
    <source>
        <dbReference type="Proteomes" id="UP001169242"/>
    </source>
</evidence>
<dbReference type="PANTHER" id="PTHR11839:SF18">
    <property type="entry name" value="NUDIX HYDROLASE DOMAIN-CONTAINING PROTEIN"/>
    <property type="match status" value="1"/>
</dbReference>
<evidence type="ECO:0000313" key="4">
    <source>
        <dbReference type="EMBL" id="MDA3731701.1"/>
    </source>
</evidence>
<comment type="caution">
    <text evidence="4">The sequence shown here is derived from an EMBL/GenBank/DDBJ whole genome shotgun (WGS) entry which is preliminary data.</text>
</comment>
<protein>
    <submittedName>
        <fullName evidence="4">NUDIX hydrolase</fullName>
    </submittedName>
</protein>
<sequence>MESPKMEKLTALAKTRFLSLYDAEYKNRKGEPKHWIIASRKSYEDLENLYFNHGEEKTDAVVLVAIHQETHQLVLIRQFRMPLNDFIYELPAGLIDEGEDANSTIGRELREETGLELIEVTHLQDKLYLSAGMTDESVALVYCTCKGAVSTEYLEADETIEPILVSKEEAQKILESGSKLDIKTYLVLQQFILGML</sequence>
<dbReference type="PANTHER" id="PTHR11839">
    <property type="entry name" value="UDP/ADP-SUGAR PYROPHOSPHATASE"/>
    <property type="match status" value="1"/>
</dbReference>
<dbReference type="Proteomes" id="UP001169242">
    <property type="component" value="Unassembled WGS sequence"/>
</dbReference>
<dbReference type="CDD" id="cd03424">
    <property type="entry name" value="NUDIX_ADPRase_Nudt5_UGPPase_Nudt14"/>
    <property type="match status" value="1"/>
</dbReference>
<evidence type="ECO:0000256" key="1">
    <source>
        <dbReference type="ARBA" id="ARBA00001946"/>
    </source>
</evidence>
<dbReference type="RefSeq" id="WP_271012061.1">
    <property type="nucleotide sequence ID" value="NZ_JAQIFT010000040.1"/>
</dbReference>
<dbReference type="InterPro" id="IPR015797">
    <property type="entry name" value="NUDIX_hydrolase-like_dom_sf"/>
</dbReference>
<comment type="cofactor">
    <cofactor evidence="1">
        <name>Mg(2+)</name>
        <dbReference type="ChEBI" id="CHEBI:18420"/>
    </cofactor>
</comment>
<dbReference type="SUPFAM" id="SSF55811">
    <property type="entry name" value="Nudix"/>
    <property type="match status" value="1"/>
</dbReference>
<dbReference type="InterPro" id="IPR000086">
    <property type="entry name" value="NUDIX_hydrolase_dom"/>
</dbReference>
<dbReference type="EMBL" id="JAQIFT010000040">
    <property type="protein sequence ID" value="MDA3731701.1"/>
    <property type="molecule type" value="Genomic_DNA"/>
</dbReference>
<organism evidence="4 5">
    <name type="scientific">Holtiella tumoricola</name>
    <dbReference type="NCBI Taxonomy" id="3018743"/>
    <lineage>
        <taxon>Bacteria</taxon>
        <taxon>Bacillati</taxon>
        <taxon>Bacillota</taxon>
        <taxon>Clostridia</taxon>
        <taxon>Lachnospirales</taxon>
        <taxon>Cellulosilyticaceae</taxon>
        <taxon>Holtiella</taxon>
    </lineage>
</organism>
<dbReference type="InterPro" id="IPR020084">
    <property type="entry name" value="NUDIX_hydrolase_CS"/>
</dbReference>
<dbReference type="PROSITE" id="PS00893">
    <property type="entry name" value="NUDIX_BOX"/>
    <property type="match status" value="1"/>
</dbReference>
<keyword evidence="5" id="KW-1185">Reference proteome</keyword>
<dbReference type="GO" id="GO:0016787">
    <property type="term" value="F:hydrolase activity"/>
    <property type="evidence" value="ECO:0007669"/>
    <property type="project" value="UniProtKB-KW"/>
</dbReference>
<keyword evidence="2 4" id="KW-0378">Hydrolase</keyword>
<reference evidence="4" key="1">
    <citation type="journal article" date="2023" name="Int. J. Syst. Evol. Microbiol.">
        <title>&lt;i&gt;Holtiella tumoricola&lt;/i&gt; gen. nov. sp. nov., isolated from a human clinical sample.</title>
        <authorList>
            <person name="Allen-Vercoe E."/>
            <person name="Daigneault M.C."/>
            <person name="Vancuren S.J."/>
            <person name="Cochrane K."/>
            <person name="O'Neal L.L."/>
            <person name="Sankaranarayanan K."/>
            <person name="Lawson P.A."/>
        </authorList>
    </citation>
    <scope>NUCLEOTIDE SEQUENCE</scope>
    <source>
        <strain evidence="4">CC70A</strain>
    </source>
</reference>
<gene>
    <name evidence="4" type="ORF">PBV87_09450</name>
</gene>
<proteinExistence type="predicted"/>
<dbReference type="Pfam" id="PF00293">
    <property type="entry name" value="NUDIX"/>
    <property type="match status" value="1"/>
</dbReference>